<proteinExistence type="predicted"/>
<accession>A0A8J5S5U8</accession>
<name>A0A8J5S5U8_ZIZPA</name>
<keyword evidence="2" id="KW-1185">Reference proteome</keyword>
<reference evidence="1" key="2">
    <citation type="submission" date="2021-02" db="EMBL/GenBank/DDBJ databases">
        <authorList>
            <person name="Kimball J.A."/>
            <person name="Haas M.W."/>
            <person name="Macchietto M."/>
            <person name="Kono T."/>
            <person name="Duquette J."/>
            <person name="Shao M."/>
        </authorList>
    </citation>
    <scope>NUCLEOTIDE SEQUENCE</scope>
    <source>
        <tissue evidence="1">Fresh leaf tissue</tissue>
    </source>
</reference>
<evidence type="ECO:0000313" key="2">
    <source>
        <dbReference type="Proteomes" id="UP000729402"/>
    </source>
</evidence>
<reference evidence="1" key="1">
    <citation type="journal article" date="2021" name="bioRxiv">
        <title>Whole Genome Assembly and Annotation of Northern Wild Rice, Zizania palustris L., Supports a Whole Genome Duplication in the Zizania Genus.</title>
        <authorList>
            <person name="Haas M."/>
            <person name="Kono T."/>
            <person name="Macchietto M."/>
            <person name="Millas R."/>
            <person name="McGilp L."/>
            <person name="Shao M."/>
            <person name="Duquette J."/>
            <person name="Hirsch C.N."/>
            <person name="Kimball J."/>
        </authorList>
    </citation>
    <scope>NUCLEOTIDE SEQUENCE</scope>
    <source>
        <tissue evidence="1">Fresh leaf tissue</tissue>
    </source>
</reference>
<protein>
    <submittedName>
        <fullName evidence="1">Uncharacterized protein</fullName>
    </submittedName>
</protein>
<evidence type="ECO:0000313" key="1">
    <source>
        <dbReference type="EMBL" id="KAG8060867.1"/>
    </source>
</evidence>
<comment type="caution">
    <text evidence="1">The sequence shown here is derived from an EMBL/GenBank/DDBJ whole genome shotgun (WGS) entry which is preliminary data.</text>
</comment>
<sequence length="170" mass="18592">MFLFTDLRWPAANIPPPFFHFGGAYPTLPLLRLCSAWPLAPTVTAESRLHVPSRHQFWPRMRQSLLDPGSPSGEGSWAALGSGAIFRVEAKVGDGAAVIGGGGLANVGGSRDNLRCRWDGLHTKRQRKHNDNGEDELSTLASGREELWWPAGFNKLGIRWDGGYGGKRCV</sequence>
<dbReference type="AlphaFoldDB" id="A0A8J5S5U8"/>
<gene>
    <name evidence="1" type="ORF">GUJ93_ZPchr0002g26743</name>
</gene>
<organism evidence="1 2">
    <name type="scientific">Zizania palustris</name>
    <name type="common">Northern wild rice</name>
    <dbReference type="NCBI Taxonomy" id="103762"/>
    <lineage>
        <taxon>Eukaryota</taxon>
        <taxon>Viridiplantae</taxon>
        <taxon>Streptophyta</taxon>
        <taxon>Embryophyta</taxon>
        <taxon>Tracheophyta</taxon>
        <taxon>Spermatophyta</taxon>
        <taxon>Magnoliopsida</taxon>
        <taxon>Liliopsida</taxon>
        <taxon>Poales</taxon>
        <taxon>Poaceae</taxon>
        <taxon>BOP clade</taxon>
        <taxon>Oryzoideae</taxon>
        <taxon>Oryzeae</taxon>
        <taxon>Zizaniinae</taxon>
        <taxon>Zizania</taxon>
    </lineage>
</organism>
<dbReference type="EMBL" id="JAAALK010000287">
    <property type="protein sequence ID" value="KAG8060867.1"/>
    <property type="molecule type" value="Genomic_DNA"/>
</dbReference>
<dbReference type="Proteomes" id="UP000729402">
    <property type="component" value="Unassembled WGS sequence"/>
</dbReference>